<dbReference type="Pfam" id="PF01558">
    <property type="entry name" value="POR"/>
    <property type="match status" value="1"/>
</dbReference>
<dbReference type="SUPFAM" id="SSF53323">
    <property type="entry name" value="Pyruvate-ferredoxin oxidoreductase, PFOR, domain III"/>
    <property type="match status" value="1"/>
</dbReference>
<dbReference type="InterPro" id="IPR052198">
    <property type="entry name" value="IorB_Oxidoreductase"/>
</dbReference>
<keyword evidence="1" id="KW-0560">Oxidoreductase</keyword>
<dbReference type="InterPro" id="IPR019752">
    <property type="entry name" value="Pyrv/ketoisovalerate_OxRed_cat"/>
</dbReference>
<feature type="domain" description="Pyruvate/ketoisovalerate oxidoreductase catalytic" evidence="2">
    <location>
        <begin position="14"/>
        <end position="196"/>
    </location>
</feature>
<name>I4C3C8_DESTA</name>
<evidence type="ECO:0000313" key="3">
    <source>
        <dbReference type="EMBL" id="AFM24069.1"/>
    </source>
</evidence>
<protein>
    <submittedName>
        <fullName evidence="3">2-oxoacid:ferredoxin oxidoreductase, gamma subunit</fullName>
    </submittedName>
</protein>
<evidence type="ECO:0000259" key="2">
    <source>
        <dbReference type="Pfam" id="PF01558"/>
    </source>
</evidence>
<sequence>MLKDPYNIIIAGVGGQGNVLGSQLIGAILVEQKYKVTIGETYGASQRGGSVMSHVRISRVRQYGPLIPPGAADLIIALEPSEAARVLAHYGNRDTVAVVNTRPVYSIDVTSGSVAYPNVGELLQKIKGLAGRTFFLDATEKALEMGNPILANIVMLGAVSYGGMLPITESNLGKAISEVLSENKVGINLQAFAAGKDLAATTPHI</sequence>
<dbReference type="InterPro" id="IPR002869">
    <property type="entry name" value="Pyrv_flavodox_OxRed_cen"/>
</dbReference>
<accession>I4C3C8</accession>
<dbReference type="HOGENOM" id="CLU_087284_1_1_7"/>
<dbReference type="PANTHER" id="PTHR43854">
    <property type="entry name" value="INDOLEPYRUVATE OXIDOREDUCTASE SUBUNIT IORB"/>
    <property type="match status" value="1"/>
</dbReference>
<dbReference type="PANTHER" id="PTHR43854:SF1">
    <property type="entry name" value="INDOLEPYRUVATE OXIDOREDUCTASE SUBUNIT IORB"/>
    <property type="match status" value="1"/>
</dbReference>
<proteinExistence type="predicted"/>
<reference evidence="4" key="1">
    <citation type="submission" date="2012-06" db="EMBL/GenBank/DDBJ databases">
        <title>Complete sequence of chromosome of Desulfomonile tiedjei DSM 6799.</title>
        <authorList>
            <person name="Lucas S."/>
            <person name="Copeland A."/>
            <person name="Lapidus A."/>
            <person name="Glavina del Rio T."/>
            <person name="Dalin E."/>
            <person name="Tice H."/>
            <person name="Bruce D."/>
            <person name="Goodwin L."/>
            <person name="Pitluck S."/>
            <person name="Peters L."/>
            <person name="Ovchinnikova G."/>
            <person name="Zeytun A."/>
            <person name="Lu M."/>
            <person name="Kyrpides N."/>
            <person name="Mavromatis K."/>
            <person name="Ivanova N."/>
            <person name="Brettin T."/>
            <person name="Detter J.C."/>
            <person name="Han C."/>
            <person name="Larimer F."/>
            <person name="Land M."/>
            <person name="Hauser L."/>
            <person name="Markowitz V."/>
            <person name="Cheng J.-F."/>
            <person name="Hugenholtz P."/>
            <person name="Woyke T."/>
            <person name="Wu D."/>
            <person name="Spring S."/>
            <person name="Schroeder M."/>
            <person name="Brambilla E."/>
            <person name="Klenk H.-P."/>
            <person name="Eisen J.A."/>
        </authorList>
    </citation>
    <scope>NUCLEOTIDE SEQUENCE [LARGE SCALE GENOMIC DNA]</scope>
    <source>
        <strain evidence="4">ATCC 49306 / DSM 6799 / DCB-1</strain>
    </source>
</reference>
<dbReference type="EMBL" id="CP003360">
    <property type="protein sequence ID" value="AFM24069.1"/>
    <property type="molecule type" value="Genomic_DNA"/>
</dbReference>
<dbReference type="Proteomes" id="UP000006055">
    <property type="component" value="Chromosome"/>
</dbReference>
<keyword evidence="4" id="KW-1185">Reference proteome</keyword>
<dbReference type="GO" id="GO:0016903">
    <property type="term" value="F:oxidoreductase activity, acting on the aldehyde or oxo group of donors"/>
    <property type="evidence" value="ECO:0007669"/>
    <property type="project" value="InterPro"/>
</dbReference>
<dbReference type="AlphaFoldDB" id="I4C3C8"/>
<gene>
    <name evidence="3" type="ordered locus">Desti_1356</name>
</gene>
<dbReference type="STRING" id="706587.Desti_1356"/>
<dbReference type="KEGG" id="dti:Desti_1356"/>
<dbReference type="Gene3D" id="3.40.920.10">
    <property type="entry name" value="Pyruvate-ferredoxin oxidoreductase, PFOR, domain III"/>
    <property type="match status" value="1"/>
</dbReference>
<organism evidence="3 4">
    <name type="scientific">Desulfomonile tiedjei (strain ATCC 49306 / DSM 6799 / DCB-1)</name>
    <dbReference type="NCBI Taxonomy" id="706587"/>
    <lineage>
        <taxon>Bacteria</taxon>
        <taxon>Pseudomonadati</taxon>
        <taxon>Thermodesulfobacteriota</taxon>
        <taxon>Desulfomonilia</taxon>
        <taxon>Desulfomonilales</taxon>
        <taxon>Desulfomonilaceae</taxon>
        <taxon>Desulfomonile</taxon>
    </lineage>
</organism>
<dbReference type="eggNOG" id="COG1014">
    <property type="taxonomic scope" value="Bacteria"/>
</dbReference>
<evidence type="ECO:0000313" key="4">
    <source>
        <dbReference type="Proteomes" id="UP000006055"/>
    </source>
</evidence>
<evidence type="ECO:0000256" key="1">
    <source>
        <dbReference type="ARBA" id="ARBA00023002"/>
    </source>
</evidence>
<dbReference type="PATRIC" id="fig|706587.4.peg.1555"/>